<evidence type="ECO:0000256" key="6">
    <source>
        <dbReference type="ARBA" id="ARBA00023242"/>
    </source>
</evidence>
<dbReference type="InterPro" id="IPR011011">
    <property type="entry name" value="Znf_FYVE_PHD"/>
</dbReference>
<name>A0A6J8EPS1_MYTCO</name>
<dbReference type="Proteomes" id="UP000507470">
    <property type="component" value="Unassembled WGS sequence"/>
</dbReference>
<dbReference type="SUPFAM" id="SSF57903">
    <property type="entry name" value="FYVE/PHD zinc finger"/>
    <property type="match status" value="1"/>
</dbReference>
<accession>A0A6J8EPS1</accession>
<evidence type="ECO:0000256" key="1">
    <source>
        <dbReference type="ARBA" id="ARBA00004123"/>
    </source>
</evidence>
<dbReference type="GO" id="GO:0008270">
    <property type="term" value="F:zinc ion binding"/>
    <property type="evidence" value="ECO:0007669"/>
    <property type="project" value="UniProtKB-KW"/>
</dbReference>
<feature type="binding site" evidence="7">
    <location>
        <position position="57"/>
    </location>
    <ligand>
        <name>Zn(2+)</name>
        <dbReference type="ChEBI" id="CHEBI:29105"/>
        <label>1</label>
    </ligand>
</feature>
<feature type="binding site" evidence="7">
    <location>
        <position position="70"/>
    </location>
    <ligand>
        <name>Zn(2+)</name>
        <dbReference type="ChEBI" id="CHEBI:29105"/>
        <label>2</label>
    </ligand>
</feature>
<feature type="binding site" evidence="7">
    <location>
        <position position="82"/>
    </location>
    <ligand>
        <name>Zn(2+)</name>
        <dbReference type="ChEBI" id="CHEBI:29105"/>
        <label>1</label>
    </ligand>
</feature>
<evidence type="ECO:0000313" key="9">
    <source>
        <dbReference type="EMBL" id="CAC5421866.1"/>
    </source>
</evidence>
<feature type="domain" description="Zinc finger PHD-type" evidence="8">
    <location>
        <begin position="56"/>
        <end position="104"/>
    </location>
</feature>
<feature type="binding site" evidence="7">
    <location>
        <position position="104"/>
    </location>
    <ligand>
        <name>Zn(2+)</name>
        <dbReference type="ChEBI" id="CHEBI:29105"/>
        <label>2</label>
    </ligand>
</feature>
<evidence type="ECO:0000256" key="4">
    <source>
        <dbReference type="ARBA" id="ARBA00022771"/>
    </source>
</evidence>
<dbReference type="SMART" id="SM00249">
    <property type="entry name" value="PHD"/>
    <property type="match status" value="1"/>
</dbReference>
<dbReference type="GO" id="GO:0005634">
    <property type="term" value="C:nucleus"/>
    <property type="evidence" value="ECO:0007669"/>
    <property type="project" value="UniProtKB-SubCell"/>
</dbReference>
<keyword evidence="4" id="KW-0863">Zinc-finger</keyword>
<dbReference type="EMBL" id="CACVKT020009424">
    <property type="protein sequence ID" value="CAC5421866.1"/>
    <property type="molecule type" value="Genomic_DNA"/>
</dbReference>
<feature type="binding site" evidence="7">
    <location>
        <position position="75"/>
    </location>
    <ligand>
        <name>Zn(2+)</name>
        <dbReference type="ChEBI" id="CHEBI:29105"/>
        <label>2</label>
    </ligand>
</feature>
<proteinExistence type="inferred from homology"/>
<dbReference type="PANTHER" id="PTHR10333">
    <property type="entry name" value="INHIBITOR OF GROWTH PROTEIN"/>
    <property type="match status" value="1"/>
</dbReference>
<evidence type="ECO:0000256" key="3">
    <source>
        <dbReference type="ARBA" id="ARBA00022723"/>
    </source>
</evidence>
<keyword evidence="10" id="KW-1185">Reference proteome</keyword>
<reference evidence="9 10" key="1">
    <citation type="submission" date="2020-06" db="EMBL/GenBank/DDBJ databases">
        <authorList>
            <person name="Li R."/>
            <person name="Bekaert M."/>
        </authorList>
    </citation>
    <scope>NUCLEOTIDE SEQUENCE [LARGE SCALE GENOMIC DNA]</scope>
    <source>
        <strain evidence="10">wild</strain>
    </source>
</reference>
<protein>
    <recommendedName>
        <fullName evidence="8">Zinc finger PHD-type domain-containing protein</fullName>
    </recommendedName>
</protein>
<dbReference type="Pfam" id="PF00628">
    <property type="entry name" value="PHD"/>
    <property type="match status" value="1"/>
</dbReference>
<dbReference type="OrthoDB" id="6150904at2759"/>
<dbReference type="Gene3D" id="3.30.40.10">
    <property type="entry name" value="Zinc/RING finger domain, C3HC4 (zinc finger)"/>
    <property type="match status" value="1"/>
</dbReference>
<dbReference type="AlphaFoldDB" id="A0A6J8EPS1"/>
<dbReference type="InterPro" id="IPR013083">
    <property type="entry name" value="Znf_RING/FYVE/PHD"/>
</dbReference>
<evidence type="ECO:0000259" key="8">
    <source>
        <dbReference type="SMART" id="SM00249"/>
    </source>
</evidence>
<dbReference type="Pfam" id="PF20231">
    <property type="entry name" value="DUF6589"/>
    <property type="match status" value="1"/>
</dbReference>
<keyword evidence="3 7" id="KW-0479">Metal-binding</keyword>
<comment type="subcellular location">
    <subcellularLocation>
        <location evidence="1">Nucleus</location>
    </subcellularLocation>
</comment>
<feature type="binding site" evidence="7">
    <location>
        <position position="59"/>
    </location>
    <ligand>
        <name>Zn(2+)</name>
        <dbReference type="ChEBI" id="CHEBI:29105"/>
        <label>1</label>
    </ligand>
</feature>
<keyword evidence="5 7" id="KW-0862">Zinc</keyword>
<evidence type="ECO:0000313" key="10">
    <source>
        <dbReference type="Proteomes" id="UP000507470"/>
    </source>
</evidence>
<dbReference type="InterPro" id="IPR001965">
    <property type="entry name" value="Znf_PHD"/>
</dbReference>
<evidence type="ECO:0000256" key="2">
    <source>
        <dbReference type="ARBA" id="ARBA00010210"/>
    </source>
</evidence>
<dbReference type="InterPro" id="IPR028651">
    <property type="entry name" value="ING_fam"/>
</dbReference>
<organism evidence="9 10">
    <name type="scientific">Mytilus coruscus</name>
    <name type="common">Sea mussel</name>
    <dbReference type="NCBI Taxonomy" id="42192"/>
    <lineage>
        <taxon>Eukaryota</taxon>
        <taxon>Metazoa</taxon>
        <taxon>Spiralia</taxon>
        <taxon>Lophotrochozoa</taxon>
        <taxon>Mollusca</taxon>
        <taxon>Bivalvia</taxon>
        <taxon>Autobranchia</taxon>
        <taxon>Pteriomorphia</taxon>
        <taxon>Mytilida</taxon>
        <taxon>Mytiloidea</taxon>
        <taxon>Mytilidae</taxon>
        <taxon>Mytilinae</taxon>
        <taxon>Mytilus</taxon>
    </lineage>
</organism>
<feature type="binding site" evidence="7">
    <location>
        <position position="100"/>
    </location>
    <ligand>
        <name>Zn(2+)</name>
        <dbReference type="ChEBI" id="CHEBI:29105"/>
        <label>2</label>
    </ligand>
</feature>
<feature type="binding site" evidence="7">
    <location>
        <position position="85"/>
    </location>
    <ligand>
        <name>Zn(2+)</name>
        <dbReference type="ChEBI" id="CHEBI:29105"/>
        <label>1</label>
    </ligand>
</feature>
<sequence length="343" mass="39894">MNILGFKTIDDELDEEDHSLILSKVSNEIVNQIYPTTNTKEILNVISDKSLDQSLYCICKLESGGEMVYCGNKKCKFGQWFHLDCIGISEDEIPEGDWFCSEVCTKEFSSTKRGEKKQTVDKFRDMKKEYVEGLLWRGLNEIIRHDAIKENDGIRMIRHWKADLPDFYENNHPKYLIYAHRLLINVAGATSPRLREQLIWNRTVNVEGGARKNIPKDLHCEHLNRQYKENCRDAGGQLTPATIDRHSQMLGVGKMIEKVYQEQVVESHIKFKRHNTPDTDADVRHLTKNLQPLHLFKFQAGRSFNGFENLKTSKGVTFPRKFKERLIRHTNKIADRRELTADD</sequence>
<dbReference type="InterPro" id="IPR019787">
    <property type="entry name" value="Znf_PHD-finger"/>
</dbReference>
<evidence type="ECO:0000256" key="7">
    <source>
        <dbReference type="PIRSR" id="PIRSR628651-51"/>
    </source>
</evidence>
<gene>
    <name evidence="9" type="ORF">MCOR_53951</name>
</gene>
<comment type="similarity">
    <text evidence="2">Belongs to the ING family.</text>
</comment>
<evidence type="ECO:0000256" key="5">
    <source>
        <dbReference type="ARBA" id="ARBA00022833"/>
    </source>
</evidence>
<dbReference type="InterPro" id="IPR046496">
    <property type="entry name" value="DUF6589"/>
</dbReference>
<keyword evidence="6" id="KW-0539">Nucleus</keyword>